<keyword evidence="5" id="KW-0029">Amino-acid transport</keyword>
<dbReference type="InterPro" id="IPR052156">
    <property type="entry name" value="BCAA_Transport_ATP-bd_LivF"/>
</dbReference>
<evidence type="ECO:0000256" key="2">
    <source>
        <dbReference type="ARBA" id="ARBA00022448"/>
    </source>
</evidence>
<comment type="similarity">
    <text evidence="1">Belongs to the ABC transporter superfamily.</text>
</comment>
<dbReference type="InterPro" id="IPR003439">
    <property type="entry name" value="ABC_transporter-like_ATP-bd"/>
</dbReference>
<dbReference type="PROSITE" id="PS00211">
    <property type="entry name" value="ABC_TRANSPORTER_1"/>
    <property type="match status" value="1"/>
</dbReference>
<feature type="domain" description="ABC transporter" evidence="6">
    <location>
        <begin position="2"/>
        <end position="237"/>
    </location>
</feature>
<dbReference type="GO" id="GO:0005524">
    <property type="term" value="F:ATP binding"/>
    <property type="evidence" value="ECO:0007669"/>
    <property type="project" value="UniProtKB-KW"/>
</dbReference>
<keyword evidence="2" id="KW-0813">Transport</keyword>
<dbReference type="AlphaFoldDB" id="A0AAJ1I9T4"/>
<gene>
    <name evidence="7" type="ORF">PQJ61_01080</name>
</gene>
<evidence type="ECO:0000256" key="5">
    <source>
        <dbReference type="ARBA" id="ARBA00022970"/>
    </source>
</evidence>
<dbReference type="InterPro" id="IPR027417">
    <property type="entry name" value="P-loop_NTPase"/>
</dbReference>
<evidence type="ECO:0000313" key="7">
    <source>
        <dbReference type="EMBL" id="MDC7225337.1"/>
    </source>
</evidence>
<dbReference type="PANTHER" id="PTHR43820">
    <property type="entry name" value="HIGH-AFFINITY BRANCHED-CHAIN AMINO ACID TRANSPORT ATP-BINDING PROTEIN LIVF"/>
    <property type="match status" value="1"/>
</dbReference>
<dbReference type="Gene3D" id="3.40.50.300">
    <property type="entry name" value="P-loop containing nucleotide triphosphate hydrolases"/>
    <property type="match status" value="1"/>
</dbReference>
<dbReference type="InterPro" id="IPR017871">
    <property type="entry name" value="ABC_transporter-like_CS"/>
</dbReference>
<dbReference type="GO" id="GO:0016887">
    <property type="term" value="F:ATP hydrolysis activity"/>
    <property type="evidence" value="ECO:0007669"/>
    <property type="project" value="InterPro"/>
</dbReference>
<evidence type="ECO:0000256" key="4">
    <source>
        <dbReference type="ARBA" id="ARBA00022840"/>
    </source>
</evidence>
<keyword evidence="3" id="KW-0547">Nucleotide-binding</keyword>
<dbReference type="SMART" id="SM00382">
    <property type="entry name" value="AAA"/>
    <property type="match status" value="1"/>
</dbReference>
<sequence length="244" mass="26790">MLKIRNLEAGYDKLKVLKGMSLHVNPGEIVTIIGANGAGKSTLLNTIASLVKPSSGAIIFKEKNVTTERPDYMIKHGCALVPEGRQLYPTMTVKENLILGAYTLYSGHNRRIADERLDEIYEMFPVLSDRKNQLAGTLSGGEQQMAAIGRALMSGPDLLMMDEPSMGLAPIIVKNIFKTIESLRAGNKTILIVEQNAKAVLEIADRGYVMETGSLIIEGEASELLDNNDVKRAYLGRDYNEFTD</sequence>
<name>A0AAJ1I9T4_9SPIO</name>
<dbReference type="GO" id="GO:0015807">
    <property type="term" value="P:L-amino acid transport"/>
    <property type="evidence" value="ECO:0007669"/>
    <property type="project" value="TreeGrafter"/>
</dbReference>
<evidence type="ECO:0000256" key="3">
    <source>
        <dbReference type="ARBA" id="ARBA00022741"/>
    </source>
</evidence>
<proteinExistence type="inferred from homology"/>
<comment type="caution">
    <text evidence="7">The sequence shown here is derived from an EMBL/GenBank/DDBJ whole genome shotgun (WGS) entry which is preliminary data.</text>
</comment>
<accession>A0AAJ1I9T4</accession>
<dbReference type="CDD" id="cd03224">
    <property type="entry name" value="ABC_TM1139_LivF_branched"/>
    <property type="match status" value="1"/>
</dbReference>
<dbReference type="Pfam" id="PF00005">
    <property type="entry name" value="ABC_tran"/>
    <property type="match status" value="1"/>
</dbReference>
<protein>
    <submittedName>
        <fullName evidence="7">ABC transporter ATP-binding protein</fullName>
    </submittedName>
</protein>
<dbReference type="InterPro" id="IPR003593">
    <property type="entry name" value="AAA+_ATPase"/>
</dbReference>
<dbReference type="GO" id="GO:0015658">
    <property type="term" value="F:branched-chain amino acid transmembrane transporter activity"/>
    <property type="evidence" value="ECO:0007669"/>
    <property type="project" value="TreeGrafter"/>
</dbReference>
<evidence type="ECO:0000313" key="8">
    <source>
        <dbReference type="Proteomes" id="UP001221217"/>
    </source>
</evidence>
<dbReference type="PROSITE" id="PS50893">
    <property type="entry name" value="ABC_TRANSPORTER_2"/>
    <property type="match status" value="1"/>
</dbReference>
<dbReference type="PANTHER" id="PTHR43820:SF4">
    <property type="entry name" value="HIGH-AFFINITY BRANCHED-CHAIN AMINO ACID TRANSPORT ATP-BINDING PROTEIN LIVF"/>
    <property type="match status" value="1"/>
</dbReference>
<dbReference type="SUPFAM" id="SSF52540">
    <property type="entry name" value="P-loop containing nucleoside triphosphate hydrolases"/>
    <property type="match status" value="1"/>
</dbReference>
<organism evidence="7 8">
    <name type="scientific">Candidatus Thalassospirochaeta sargassi</name>
    <dbReference type="NCBI Taxonomy" id="3119039"/>
    <lineage>
        <taxon>Bacteria</taxon>
        <taxon>Pseudomonadati</taxon>
        <taxon>Spirochaetota</taxon>
        <taxon>Spirochaetia</taxon>
        <taxon>Spirochaetales</taxon>
        <taxon>Spirochaetaceae</taxon>
        <taxon>Candidatus Thalassospirochaeta</taxon>
    </lineage>
</organism>
<evidence type="ECO:0000259" key="6">
    <source>
        <dbReference type="PROSITE" id="PS50893"/>
    </source>
</evidence>
<dbReference type="EMBL" id="JAQQAL010000005">
    <property type="protein sequence ID" value="MDC7225337.1"/>
    <property type="molecule type" value="Genomic_DNA"/>
</dbReference>
<dbReference type="Proteomes" id="UP001221217">
    <property type="component" value="Unassembled WGS sequence"/>
</dbReference>
<evidence type="ECO:0000256" key="1">
    <source>
        <dbReference type="ARBA" id="ARBA00005417"/>
    </source>
</evidence>
<reference evidence="7 8" key="1">
    <citation type="submission" date="2022-12" db="EMBL/GenBank/DDBJ databases">
        <title>Metagenome assembled genome from gulf of manar.</title>
        <authorList>
            <person name="Kohli P."/>
            <person name="Pk S."/>
            <person name="Venkata Ramana C."/>
            <person name="Sasikala C."/>
        </authorList>
    </citation>
    <scope>NUCLEOTIDE SEQUENCE [LARGE SCALE GENOMIC DNA]</scope>
    <source>
        <strain evidence="7">JB008</strain>
    </source>
</reference>
<keyword evidence="4 7" id="KW-0067">ATP-binding</keyword>